<evidence type="ECO:0000256" key="1">
    <source>
        <dbReference type="SAM" id="SignalP"/>
    </source>
</evidence>
<sequence>MKFKRLVPLALALVIASTTAAEAAHLQQNRFSFVVRPNYTQTVSRPLASKPSQSTAANSSYAAQVVSLVNAERARQGLPALTISTTVQQAAQTRAGELQTSFSHTRPSGASCFTALTEAGVSYARAGENIAYGQSTPEAVVQSWMNSSGHRANILSSSFTSIGVGCTVVNGTAYWAQLFTA</sequence>
<comment type="caution">
    <text evidence="3">The sequence shown here is derived from an EMBL/GenBank/DDBJ whole genome shotgun (WGS) entry which is preliminary data.</text>
</comment>
<accession>A0ABQ1DWV1</accession>
<evidence type="ECO:0000313" key="3">
    <source>
        <dbReference type="EMBL" id="GFO87160.1"/>
    </source>
</evidence>
<dbReference type="SUPFAM" id="SSF55797">
    <property type="entry name" value="PR-1-like"/>
    <property type="match status" value="1"/>
</dbReference>
<keyword evidence="4" id="KW-1185">Reference proteome</keyword>
<evidence type="ECO:0000259" key="2">
    <source>
        <dbReference type="Pfam" id="PF00188"/>
    </source>
</evidence>
<dbReference type="CDD" id="cd05379">
    <property type="entry name" value="CAP_bacterial"/>
    <property type="match status" value="1"/>
</dbReference>
<dbReference type="Proteomes" id="UP000620147">
    <property type="component" value="Unassembled WGS sequence"/>
</dbReference>
<feature type="domain" description="SCP" evidence="2">
    <location>
        <begin position="67"/>
        <end position="178"/>
    </location>
</feature>
<organism evidence="3 4">
    <name type="scientific">Butyricicoccus faecihominis</name>
    <dbReference type="NCBI Taxonomy" id="1712515"/>
    <lineage>
        <taxon>Bacteria</taxon>
        <taxon>Bacillati</taxon>
        <taxon>Bacillota</taxon>
        <taxon>Clostridia</taxon>
        <taxon>Eubacteriales</taxon>
        <taxon>Butyricicoccaceae</taxon>
        <taxon>Butyricicoccus</taxon>
    </lineage>
</organism>
<dbReference type="EMBL" id="BLYJ01000002">
    <property type="protein sequence ID" value="GFO87160.1"/>
    <property type="molecule type" value="Genomic_DNA"/>
</dbReference>
<dbReference type="PANTHER" id="PTHR31157:SF1">
    <property type="entry name" value="SCP DOMAIN-CONTAINING PROTEIN"/>
    <property type="match status" value="1"/>
</dbReference>
<keyword evidence="1" id="KW-0732">Signal</keyword>
<evidence type="ECO:0000313" key="4">
    <source>
        <dbReference type="Proteomes" id="UP000620147"/>
    </source>
</evidence>
<dbReference type="InterPro" id="IPR035940">
    <property type="entry name" value="CAP_sf"/>
</dbReference>
<reference evidence="3 4" key="1">
    <citation type="submission" date="2020-06" db="EMBL/GenBank/DDBJ databases">
        <title>Characterization of fructooligosaccharide metabolism and fructooligosaccharide-degrading enzymes in human commensal butyrate producers.</title>
        <authorList>
            <person name="Tanno H."/>
            <person name="Fujii T."/>
            <person name="Hirano K."/>
            <person name="Maeno S."/>
            <person name="Tonozuka T."/>
            <person name="Sakamoto M."/>
            <person name="Ohkuma M."/>
            <person name="Tochio T."/>
            <person name="Endo A."/>
        </authorList>
    </citation>
    <scope>NUCLEOTIDE SEQUENCE [LARGE SCALE GENOMIC DNA]</scope>
    <source>
        <strain evidence="3 4">JCM 31056</strain>
    </source>
</reference>
<proteinExistence type="predicted"/>
<dbReference type="PANTHER" id="PTHR31157">
    <property type="entry name" value="SCP DOMAIN-CONTAINING PROTEIN"/>
    <property type="match status" value="1"/>
</dbReference>
<dbReference type="InterPro" id="IPR014044">
    <property type="entry name" value="CAP_dom"/>
</dbReference>
<dbReference type="Gene3D" id="3.40.33.10">
    <property type="entry name" value="CAP"/>
    <property type="match status" value="1"/>
</dbReference>
<name>A0ABQ1DWV1_9FIRM</name>
<feature type="chain" id="PRO_5046065137" description="SCP domain-containing protein" evidence="1">
    <location>
        <begin position="24"/>
        <end position="181"/>
    </location>
</feature>
<gene>
    <name evidence="3" type="ORF">BUFA31_03240</name>
</gene>
<feature type="signal peptide" evidence="1">
    <location>
        <begin position="1"/>
        <end position="23"/>
    </location>
</feature>
<protein>
    <recommendedName>
        <fullName evidence="2">SCP domain-containing protein</fullName>
    </recommendedName>
</protein>
<dbReference type="RefSeq" id="WP_188886488.1">
    <property type="nucleotide sequence ID" value="NZ_BLYJ01000002.1"/>
</dbReference>
<dbReference type="Pfam" id="PF00188">
    <property type="entry name" value="CAP"/>
    <property type="match status" value="1"/>
</dbReference>